<protein>
    <recommendedName>
        <fullName evidence="8">Abasic site processing protein</fullName>
        <ecNumber evidence="8">3.4.-.-</ecNumber>
    </recommendedName>
</protein>
<evidence type="ECO:0000256" key="5">
    <source>
        <dbReference type="ARBA" id="ARBA00023124"/>
    </source>
</evidence>
<evidence type="ECO:0000256" key="1">
    <source>
        <dbReference type="ARBA" id="ARBA00008136"/>
    </source>
</evidence>
<dbReference type="AlphaFoldDB" id="A0A4R5TYV9"/>
<evidence type="ECO:0000256" key="4">
    <source>
        <dbReference type="ARBA" id="ARBA00022801"/>
    </source>
</evidence>
<gene>
    <name evidence="9" type="ORF">E2F48_04145</name>
</gene>
<dbReference type="RefSeq" id="WP_133402763.1">
    <property type="nucleotide sequence ID" value="NZ_SMTK01000002.1"/>
</dbReference>
<proteinExistence type="inferred from homology"/>
<dbReference type="Gene3D" id="3.90.1680.10">
    <property type="entry name" value="SOS response associated peptidase-like"/>
    <property type="match status" value="1"/>
</dbReference>
<keyword evidence="5" id="KW-0190">Covalent protein-DNA linkage</keyword>
<dbReference type="SUPFAM" id="SSF143081">
    <property type="entry name" value="BB1717-like"/>
    <property type="match status" value="1"/>
</dbReference>
<evidence type="ECO:0000256" key="2">
    <source>
        <dbReference type="ARBA" id="ARBA00022670"/>
    </source>
</evidence>
<keyword evidence="7" id="KW-0456">Lyase</keyword>
<accession>A0A4R5TYV9</accession>
<keyword evidence="3" id="KW-0227">DNA damage</keyword>
<dbReference type="InterPro" id="IPR036590">
    <property type="entry name" value="SRAP-like"/>
</dbReference>
<evidence type="ECO:0000313" key="9">
    <source>
        <dbReference type="EMBL" id="TDK26400.1"/>
    </source>
</evidence>
<keyword evidence="4 8" id="KW-0378">Hydrolase</keyword>
<sequence length="235" mass="26096">MCGRFVIAGNKAAMLDAFSVDESFEDEMNPSWNVAPMTGIPFVSERLSDGTLTRRLDIARWGLVPVWAKDPKIGSRMINARAESVLDKPSFRTAAAKRRALVPANGYYEWQKNPDGTKTPTYLHPEREDDLIAFAALYEFWPDPEKADGDPEKWLTTATILTTDATDSLGHIHDRSPLIVPKDLHADWLDPAVTSKQDVQELIDAIPEPVLVPRVVGKEVGSVRNDGPHLIEPAE</sequence>
<reference evidence="9 10" key="1">
    <citation type="submission" date="2019-03" db="EMBL/GenBank/DDBJ databases">
        <title>Arthrobacter sp. nov., an bacterium isolated from biocrust in Mu Us Desert.</title>
        <authorList>
            <person name="Lixiong L."/>
        </authorList>
    </citation>
    <scope>NUCLEOTIDE SEQUENCE [LARGE SCALE GENOMIC DNA]</scope>
    <source>
        <strain evidence="9 10">SLN-3</strain>
    </source>
</reference>
<dbReference type="GO" id="GO:0006508">
    <property type="term" value="P:proteolysis"/>
    <property type="evidence" value="ECO:0007669"/>
    <property type="project" value="UniProtKB-KW"/>
</dbReference>
<dbReference type="GO" id="GO:0016829">
    <property type="term" value="F:lyase activity"/>
    <property type="evidence" value="ECO:0007669"/>
    <property type="project" value="UniProtKB-KW"/>
</dbReference>
<keyword evidence="2 8" id="KW-0645">Protease</keyword>
<keyword evidence="6" id="KW-0238">DNA-binding</keyword>
<evidence type="ECO:0000256" key="6">
    <source>
        <dbReference type="ARBA" id="ARBA00023125"/>
    </source>
</evidence>
<dbReference type="Proteomes" id="UP000295411">
    <property type="component" value="Unassembled WGS sequence"/>
</dbReference>
<comment type="caution">
    <text evidence="9">The sequence shown here is derived from an EMBL/GenBank/DDBJ whole genome shotgun (WGS) entry which is preliminary data.</text>
</comment>
<dbReference type="OrthoDB" id="9782620at2"/>
<organism evidence="9 10">
    <name type="scientific">Arthrobacter crusticola</name>
    <dbReference type="NCBI Taxonomy" id="2547960"/>
    <lineage>
        <taxon>Bacteria</taxon>
        <taxon>Bacillati</taxon>
        <taxon>Actinomycetota</taxon>
        <taxon>Actinomycetes</taxon>
        <taxon>Micrococcales</taxon>
        <taxon>Micrococcaceae</taxon>
        <taxon>Arthrobacter</taxon>
    </lineage>
</organism>
<dbReference type="GO" id="GO:0003697">
    <property type="term" value="F:single-stranded DNA binding"/>
    <property type="evidence" value="ECO:0007669"/>
    <property type="project" value="InterPro"/>
</dbReference>
<keyword evidence="10" id="KW-1185">Reference proteome</keyword>
<dbReference type="EMBL" id="SMTK01000002">
    <property type="protein sequence ID" value="TDK26400.1"/>
    <property type="molecule type" value="Genomic_DNA"/>
</dbReference>
<comment type="similarity">
    <text evidence="1 8">Belongs to the SOS response-associated peptidase family.</text>
</comment>
<dbReference type="Pfam" id="PF02586">
    <property type="entry name" value="SRAP"/>
    <property type="match status" value="1"/>
</dbReference>
<name>A0A4R5TYV9_9MICC</name>
<dbReference type="GO" id="GO:0008233">
    <property type="term" value="F:peptidase activity"/>
    <property type="evidence" value="ECO:0007669"/>
    <property type="project" value="UniProtKB-KW"/>
</dbReference>
<evidence type="ECO:0000313" key="10">
    <source>
        <dbReference type="Proteomes" id="UP000295411"/>
    </source>
</evidence>
<dbReference type="PANTHER" id="PTHR13604">
    <property type="entry name" value="DC12-RELATED"/>
    <property type="match status" value="1"/>
</dbReference>
<dbReference type="PANTHER" id="PTHR13604:SF0">
    <property type="entry name" value="ABASIC SITE PROCESSING PROTEIN HMCES"/>
    <property type="match status" value="1"/>
</dbReference>
<evidence type="ECO:0000256" key="7">
    <source>
        <dbReference type="ARBA" id="ARBA00023239"/>
    </source>
</evidence>
<evidence type="ECO:0000256" key="8">
    <source>
        <dbReference type="RuleBase" id="RU364100"/>
    </source>
</evidence>
<dbReference type="InterPro" id="IPR003738">
    <property type="entry name" value="SRAP"/>
</dbReference>
<dbReference type="GO" id="GO:0106300">
    <property type="term" value="P:protein-DNA covalent cross-linking repair"/>
    <property type="evidence" value="ECO:0007669"/>
    <property type="project" value="InterPro"/>
</dbReference>
<dbReference type="EC" id="3.4.-.-" evidence="8"/>
<evidence type="ECO:0000256" key="3">
    <source>
        <dbReference type="ARBA" id="ARBA00022763"/>
    </source>
</evidence>